<evidence type="ECO:0000313" key="11">
    <source>
        <dbReference type="EMBL" id="XBH09358.1"/>
    </source>
</evidence>
<dbReference type="GO" id="GO:0004066">
    <property type="term" value="F:asparagine synthase (glutamine-hydrolyzing) activity"/>
    <property type="evidence" value="ECO:0007669"/>
    <property type="project" value="UniProtKB-EC"/>
</dbReference>
<dbReference type="CDD" id="cd00712">
    <property type="entry name" value="AsnB"/>
    <property type="match status" value="1"/>
</dbReference>
<dbReference type="InterPro" id="IPR051786">
    <property type="entry name" value="ASN_synthetase/amidase"/>
</dbReference>
<dbReference type="PANTHER" id="PTHR43284">
    <property type="entry name" value="ASPARAGINE SYNTHETASE (GLUTAMINE-HYDROLYZING)"/>
    <property type="match status" value="1"/>
</dbReference>
<dbReference type="Pfam" id="PF00733">
    <property type="entry name" value="Asn_synthase"/>
    <property type="match status" value="1"/>
</dbReference>
<feature type="domain" description="Glutamine amidotransferase type-2" evidence="10">
    <location>
        <begin position="2"/>
        <end position="214"/>
    </location>
</feature>
<dbReference type="InterPro" id="IPR001962">
    <property type="entry name" value="Asn_synthase"/>
</dbReference>
<dbReference type="EMBL" id="CP121195">
    <property type="protein sequence ID" value="XBH12645.1"/>
    <property type="molecule type" value="Genomic_DNA"/>
</dbReference>
<dbReference type="GO" id="GO:0005829">
    <property type="term" value="C:cytosol"/>
    <property type="evidence" value="ECO:0007669"/>
    <property type="project" value="TreeGrafter"/>
</dbReference>
<dbReference type="InterPro" id="IPR029055">
    <property type="entry name" value="Ntn_hydrolases_N"/>
</dbReference>
<evidence type="ECO:0000313" key="12">
    <source>
        <dbReference type="EMBL" id="XBH12645.1"/>
    </source>
</evidence>
<dbReference type="SUPFAM" id="SSF56235">
    <property type="entry name" value="N-terminal nucleophile aminohydrolases (Ntn hydrolases)"/>
    <property type="match status" value="1"/>
</dbReference>
<dbReference type="EMBL" id="CP121194">
    <property type="protein sequence ID" value="XBH09358.1"/>
    <property type="molecule type" value="Genomic_DNA"/>
</dbReference>
<dbReference type="Gene3D" id="3.40.50.620">
    <property type="entry name" value="HUPs"/>
    <property type="match status" value="1"/>
</dbReference>
<evidence type="ECO:0000256" key="9">
    <source>
        <dbReference type="PIRSR" id="PIRSR001589-2"/>
    </source>
</evidence>
<evidence type="ECO:0000256" key="1">
    <source>
        <dbReference type="ARBA" id="ARBA00005187"/>
    </source>
</evidence>
<feature type="binding site" evidence="9">
    <location>
        <begin position="369"/>
        <end position="370"/>
    </location>
    <ligand>
        <name>ATP</name>
        <dbReference type="ChEBI" id="CHEBI:30616"/>
    </ligand>
</feature>
<evidence type="ECO:0000256" key="3">
    <source>
        <dbReference type="ARBA" id="ARBA00012737"/>
    </source>
</evidence>
<dbReference type="PIRSF" id="PIRSF001589">
    <property type="entry name" value="Asn_synthetase_glu-h"/>
    <property type="match status" value="1"/>
</dbReference>
<evidence type="ECO:0000256" key="5">
    <source>
        <dbReference type="ARBA" id="ARBA00022840"/>
    </source>
</evidence>
<comment type="pathway">
    <text evidence="1">Amino-acid biosynthesis; L-asparagine biosynthesis; L-asparagine from L-aspartate (L-Gln route): step 1/1.</text>
</comment>
<dbReference type="SUPFAM" id="SSF52402">
    <property type="entry name" value="Adenine nucleotide alpha hydrolases-like"/>
    <property type="match status" value="1"/>
</dbReference>
<evidence type="ECO:0000256" key="2">
    <source>
        <dbReference type="ARBA" id="ARBA00005752"/>
    </source>
</evidence>
<evidence type="ECO:0000256" key="8">
    <source>
        <dbReference type="PIRSR" id="PIRSR001589-1"/>
    </source>
</evidence>
<accession>A0AAU7D5L7</accession>
<protein>
    <recommendedName>
        <fullName evidence="3">asparagine synthase (glutamine-hydrolyzing)</fullName>
        <ecNumber evidence="3">6.3.5.4</ecNumber>
    </recommendedName>
</protein>
<dbReference type="InterPro" id="IPR014729">
    <property type="entry name" value="Rossmann-like_a/b/a_fold"/>
</dbReference>
<dbReference type="RefSeq" id="WP_348266868.1">
    <property type="nucleotide sequence ID" value="NZ_CP121194.1"/>
</dbReference>
<gene>
    <name evidence="12" type="primary">asnB</name>
    <name evidence="11" type="ORF">P4G45_12800</name>
    <name evidence="12" type="ORF">P8936_13215</name>
</gene>
<keyword evidence="4 9" id="KW-0547">Nucleotide-binding</keyword>
<comment type="catalytic activity">
    <reaction evidence="7">
        <text>L-aspartate + L-glutamine + ATP + H2O = L-asparagine + L-glutamate + AMP + diphosphate + H(+)</text>
        <dbReference type="Rhea" id="RHEA:12228"/>
        <dbReference type="ChEBI" id="CHEBI:15377"/>
        <dbReference type="ChEBI" id="CHEBI:15378"/>
        <dbReference type="ChEBI" id="CHEBI:29985"/>
        <dbReference type="ChEBI" id="CHEBI:29991"/>
        <dbReference type="ChEBI" id="CHEBI:30616"/>
        <dbReference type="ChEBI" id="CHEBI:33019"/>
        <dbReference type="ChEBI" id="CHEBI:58048"/>
        <dbReference type="ChEBI" id="CHEBI:58359"/>
        <dbReference type="ChEBI" id="CHEBI:456215"/>
        <dbReference type="EC" id="6.3.5.4"/>
    </reaction>
</comment>
<keyword evidence="6 8" id="KW-0315">Glutamine amidotransferase</keyword>
<reference evidence="12" key="1">
    <citation type="submission" date="2023-03" db="EMBL/GenBank/DDBJ databases">
        <title>Edaphobacter sp.</title>
        <authorList>
            <person name="Huber K.J."/>
            <person name="Papendorf J."/>
            <person name="Pilke C."/>
            <person name="Bunk B."/>
            <person name="Sproeer C."/>
            <person name="Pester M."/>
        </authorList>
    </citation>
    <scope>NUCLEOTIDE SEQUENCE</scope>
    <source>
        <strain evidence="11">DSM 109919</strain>
        <strain evidence="12">DSM 109920</strain>
    </source>
</reference>
<dbReference type="NCBIfam" id="TIGR01536">
    <property type="entry name" value="asn_synth_AEB"/>
    <property type="match status" value="1"/>
</dbReference>
<dbReference type="GO" id="GO:0006529">
    <property type="term" value="P:asparagine biosynthetic process"/>
    <property type="evidence" value="ECO:0007669"/>
    <property type="project" value="UniProtKB-KW"/>
</dbReference>
<dbReference type="Gene3D" id="3.60.20.10">
    <property type="entry name" value="Glutamine Phosphoribosylpyrophosphate, subunit 1, domain 1"/>
    <property type="match status" value="1"/>
</dbReference>
<keyword evidence="12" id="KW-0436">Ligase</keyword>
<feature type="active site" description="For GATase activity" evidence="8">
    <location>
        <position position="2"/>
    </location>
</feature>
<accession>A0AAU7CWM1</accession>
<feature type="binding site" evidence="9">
    <location>
        <position position="101"/>
    </location>
    <ligand>
        <name>L-glutamine</name>
        <dbReference type="ChEBI" id="CHEBI:58359"/>
    </ligand>
</feature>
<dbReference type="KEGG" id="epl:P4G45_12800"/>
<dbReference type="GO" id="GO:0005524">
    <property type="term" value="F:ATP binding"/>
    <property type="evidence" value="ECO:0007669"/>
    <property type="project" value="UniProtKB-KW"/>
</dbReference>
<dbReference type="EC" id="6.3.5.4" evidence="3"/>
<comment type="similarity">
    <text evidence="2">Belongs to the asparagine synthetase family.</text>
</comment>
<name>A0AAU7D5L7_9BACT</name>
<dbReference type="InterPro" id="IPR033738">
    <property type="entry name" value="AsnB_N"/>
</dbReference>
<dbReference type="InterPro" id="IPR006426">
    <property type="entry name" value="Asn_synth_AEB"/>
</dbReference>
<proteinExistence type="inferred from homology"/>
<evidence type="ECO:0000259" key="10">
    <source>
        <dbReference type="PROSITE" id="PS51278"/>
    </source>
</evidence>
<dbReference type="PROSITE" id="PS51278">
    <property type="entry name" value="GATASE_TYPE_2"/>
    <property type="match status" value="1"/>
</dbReference>
<dbReference type="AlphaFoldDB" id="A0AAU7D5L7"/>
<keyword evidence="8" id="KW-0061">Asparagine biosynthesis</keyword>
<evidence type="ECO:0000256" key="7">
    <source>
        <dbReference type="ARBA" id="ARBA00048741"/>
    </source>
</evidence>
<dbReference type="PANTHER" id="PTHR43284:SF1">
    <property type="entry name" value="ASPARAGINE SYNTHETASE"/>
    <property type="match status" value="1"/>
</dbReference>
<organism evidence="12">
    <name type="scientific">Edaphobacter paludis</name>
    <dbReference type="NCBI Taxonomy" id="3035702"/>
    <lineage>
        <taxon>Bacteria</taxon>
        <taxon>Pseudomonadati</taxon>
        <taxon>Acidobacteriota</taxon>
        <taxon>Terriglobia</taxon>
        <taxon>Terriglobales</taxon>
        <taxon>Acidobacteriaceae</taxon>
        <taxon>Edaphobacter</taxon>
    </lineage>
</organism>
<evidence type="ECO:0000256" key="4">
    <source>
        <dbReference type="ARBA" id="ARBA00022741"/>
    </source>
</evidence>
<dbReference type="CDD" id="cd01991">
    <property type="entry name" value="Asn_synthase_B_C"/>
    <property type="match status" value="1"/>
</dbReference>
<evidence type="ECO:0000256" key="6">
    <source>
        <dbReference type="ARBA" id="ARBA00022962"/>
    </source>
</evidence>
<keyword evidence="8" id="KW-0028">Amino-acid biosynthesis</keyword>
<keyword evidence="5 9" id="KW-0067">ATP-binding</keyword>
<dbReference type="InterPro" id="IPR017932">
    <property type="entry name" value="GATase_2_dom"/>
</dbReference>
<dbReference type="Pfam" id="PF13537">
    <property type="entry name" value="GATase_7"/>
    <property type="match status" value="1"/>
</dbReference>
<sequence length="598" mass="66580">MCGIAGFYSASGGGLPVVEVQQTVLDSLQSRGPDGFGIWKQPANRAVLMHRRLSIQDLSETGAQPMHSDDGNLVITFNGEIYNAPELRSWLPNYPFKGTSDTEVILALYQRFGEQALEFLRGMFAFAIWDERNQGLFLARDPYGIKPLYLGETPDGVWFSSQVKSLLKVPGIDLSTEPAGHAGFFLWGSVPEPHTLYRGIRSLRSGHSLWLQRGKEPKYRQFCSIAETLAGGSILATDGGNRTQLQSALSDSVKAHFISDVPVGVFLSAGLDSSTILGLASKSFNPQELRALTLGFDAYKDTSSDETAEATQIAEHYGVWQQVKMVGRADFEAESTRFLHAMDQPTIDGVNTYFIAKMAKECGFKVALSGIGGDELFGGYGSFRQIPKMMHIASALGVARGFGGAIRKFSEQFLKRITSPKYAGILEYGGTLEGAYLLRRSLFMPWELPGVLGADLAEAGLRDLEQSDFERKELERLKEFPLHLQICFLESTRYMRNQLLRDADWAGMAHSVEIRTPFVDQFLLRQIAPLIRSRRPPTKLEMASTPSKELPPSILNRKKTGFGVPVREWLAESLEEKPERGLRSWAKLIYREQWPPAY</sequence>